<gene>
    <name evidence="1" type="ORF">EV182_006704</name>
</gene>
<accession>A0ACC1HFG6</accession>
<dbReference type="EMBL" id="JAMZIH010007994">
    <property type="protein sequence ID" value="KAJ1672684.1"/>
    <property type="molecule type" value="Genomic_DNA"/>
</dbReference>
<comment type="caution">
    <text evidence="1">The sequence shown here is derived from an EMBL/GenBank/DDBJ whole genome shotgun (WGS) entry which is preliminary data.</text>
</comment>
<evidence type="ECO:0000313" key="1">
    <source>
        <dbReference type="EMBL" id="KAJ1672684.1"/>
    </source>
</evidence>
<reference evidence="1" key="1">
    <citation type="submission" date="2022-06" db="EMBL/GenBank/DDBJ databases">
        <title>Phylogenomic reconstructions and comparative analyses of Kickxellomycotina fungi.</title>
        <authorList>
            <person name="Reynolds N.K."/>
            <person name="Stajich J.E."/>
            <person name="Barry K."/>
            <person name="Grigoriev I.V."/>
            <person name="Crous P."/>
            <person name="Smith M.E."/>
        </authorList>
    </citation>
    <scope>NUCLEOTIDE SEQUENCE</scope>
    <source>
        <strain evidence="1">RSA 2271</strain>
    </source>
</reference>
<protein>
    <submittedName>
        <fullName evidence="1">Uncharacterized protein</fullName>
    </submittedName>
</protein>
<keyword evidence="2" id="KW-1185">Reference proteome</keyword>
<organism evidence="1 2">
    <name type="scientific">Spiromyces aspiralis</name>
    <dbReference type="NCBI Taxonomy" id="68401"/>
    <lineage>
        <taxon>Eukaryota</taxon>
        <taxon>Fungi</taxon>
        <taxon>Fungi incertae sedis</taxon>
        <taxon>Zoopagomycota</taxon>
        <taxon>Kickxellomycotina</taxon>
        <taxon>Kickxellomycetes</taxon>
        <taxon>Kickxellales</taxon>
        <taxon>Kickxellaceae</taxon>
        <taxon>Spiromyces</taxon>
    </lineage>
</organism>
<proteinExistence type="predicted"/>
<evidence type="ECO:0000313" key="2">
    <source>
        <dbReference type="Proteomes" id="UP001145114"/>
    </source>
</evidence>
<feature type="non-terminal residue" evidence="1">
    <location>
        <position position="135"/>
    </location>
</feature>
<sequence length="135" mass="15657">MAWELDTQTPPPHPPERSIVSYGDIVPDEPQAIPATDTQDTDNGGAGDQMFFSFHTEYLSNDRAVLPRPVYFDKENESKCHSEHSLPVQADKHKLIHPRLKKYKLDTPEDIAKWIEERKRNYPTEQNVDDRKRTT</sequence>
<name>A0ACC1HFG6_9FUNG</name>
<dbReference type="Proteomes" id="UP001145114">
    <property type="component" value="Unassembled WGS sequence"/>
</dbReference>